<sequence length="785" mass="88287">MSAPAELLPDFYRILFEEANDAIFLADVETGRLLDANPRACELIGRTRDAIRGMHHLELHPREERERYRAIFEHRAEAGRGIDRAEVVHRDGTRIPVEISAARTTLGDRPVLIGIFRDLRPRHELEQKLHEAESHYRILAEQNLIGVYLVQDGRFVYVNQYIADFLGYERPEDLIGRSLVELVHPEDLPAVTANIQKRLSGEMRTVHYSLRGFHRQGYLVEVEVIGSATTYRGRPAVLGVMLHTSEARRQARFYETESRILQDLLRGAPQAALLDALCTAIEARLPDGICTILLLCEGRLYRGASHMPPEYDALIEGLEIGPEVGSCGTAAFTKQPVWVSDVFSDPRWAAYRALAERFNFRACWSYPIRNARGEVLGTFAVYFPTERAPEPHEKEVLTRGASLAALILETRRLQTENARLAEVARQTSTGVLITDPERRVLWLNEGFTRLTGYTLADVYGRRPPEFLAGERTDRNTLEIIGERLREGLPVHTRIYFYRKDGTGFWDELRIEPLRDAEGRLIGFMGLNHDITALVEYEQELKRARAEAETAARLKAAFLANMSHEIRTPLNSILGFAELLDEQLAASGQESLREFTGIIQRSGRRLLRLINDILELSRLEADRLVLRTEPCALHTIVKEAVAELEPLACQKGLTLTVHTEAVPPVLGDPHRLHQIVTNLVGNALKYTEQGEVRVEVQETTEDGVRQVVLRVTDTGPGIDPDFLPHLFEPFQRAPSENDRSEGSGLGLAITKRLVEQMNGRITVESAPGNGTTFTVTFPALLADAEA</sequence>
<name>D0MGR6_RHOM4</name>
<comment type="catalytic activity">
    <reaction evidence="1">
        <text>ATP + protein L-histidine = ADP + protein N-phospho-L-histidine.</text>
        <dbReference type="EC" id="2.7.13.3"/>
    </reaction>
</comment>
<dbReference type="SMART" id="SM00086">
    <property type="entry name" value="PAC"/>
    <property type="match status" value="2"/>
</dbReference>
<dbReference type="Gene3D" id="3.30.450.40">
    <property type="match status" value="1"/>
</dbReference>
<feature type="domain" description="PAS" evidence="9">
    <location>
        <begin position="8"/>
        <end position="79"/>
    </location>
</feature>
<dbReference type="eggNOG" id="COG3829">
    <property type="taxonomic scope" value="Bacteria"/>
</dbReference>
<dbReference type="InterPro" id="IPR013656">
    <property type="entry name" value="PAS_4"/>
</dbReference>
<evidence type="ECO:0000259" key="10">
    <source>
        <dbReference type="PROSITE" id="PS50113"/>
    </source>
</evidence>
<dbReference type="SUPFAM" id="SSF55874">
    <property type="entry name" value="ATPase domain of HSP90 chaperone/DNA topoisomerase II/histidine kinase"/>
    <property type="match status" value="1"/>
</dbReference>
<dbReference type="eggNOG" id="COG2203">
    <property type="taxonomic scope" value="Bacteria"/>
</dbReference>
<dbReference type="HOGENOM" id="CLU_016230_0_0_10"/>
<dbReference type="FunFam" id="3.30.565.10:FF:000010">
    <property type="entry name" value="Sensor histidine kinase RcsC"/>
    <property type="match status" value="1"/>
</dbReference>
<evidence type="ECO:0000256" key="3">
    <source>
        <dbReference type="ARBA" id="ARBA00022553"/>
    </source>
</evidence>
<dbReference type="PANTHER" id="PTHR43047:SF64">
    <property type="entry name" value="HISTIDINE KINASE CONTAINING CHEY-HOMOLOGOUS RECEIVER DOMAIN AND PAS DOMAIN-RELATED"/>
    <property type="match status" value="1"/>
</dbReference>
<dbReference type="SUPFAM" id="SSF47384">
    <property type="entry name" value="Homodimeric domain of signal transducing histidine kinase"/>
    <property type="match status" value="1"/>
</dbReference>
<dbReference type="SMART" id="SM00387">
    <property type="entry name" value="HATPase_c"/>
    <property type="match status" value="1"/>
</dbReference>
<dbReference type="FunFam" id="1.10.287.130:FF:000001">
    <property type="entry name" value="Two-component sensor histidine kinase"/>
    <property type="match status" value="1"/>
</dbReference>
<dbReference type="Gene3D" id="1.10.287.130">
    <property type="match status" value="1"/>
</dbReference>
<dbReference type="InterPro" id="IPR013767">
    <property type="entry name" value="PAS_fold"/>
</dbReference>
<keyword evidence="4 11" id="KW-0808">Transferase</keyword>
<dbReference type="Gene3D" id="3.30.450.20">
    <property type="entry name" value="PAS domain"/>
    <property type="match status" value="3"/>
</dbReference>
<dbReference type="PRINTS" id="PR00344">
    <property type="entry name" value="BCTRLSENSOR"/>
</dbReference>
<dbReference type="InterPro" id="IPR003018">
    <property type="entry name" value="GAF"/>
</dbReference>
<organism evidence="11 12">
    <name type="scientific">Rhodothermus marinus (strain ATCC 43812 / DSM 4252 / R-10)</name>
    <name type="common">Rhodothermus obamensis</name>
    <dbReference type="NCBI Taxonomy" id="518766"/>
    <lineage>
        <taxon>Bacteria</taxon>
        <taxon>Pseudomonadati</taxon>
        <taxon>Rhodothermota</taxon>
        <taxon>Rhodothermia</taxon>
        <taxon>Rhodothermales</taxon>
        <taxon>Rhodothermaceae</taxon>
        <taxon>Rhodothermus</taxon>
    </lineage>
</organism>
<feature type="coiled-coil region" evidence="7">
    <location>
        <begin position="526"/>
        <end position="553"/>
    </location>
</feature>
<dbReference type="EMBL" id="CP001807">
    <property type="protein sequence ID" value="ACY49629.1"/>
    <property type="molecule type" value="Genomic_DNA"/>
</dbReference>
<proteinExistence type="predicted"/>
<evidence type="ECO:0000259" key="9">
    <source>
        <dbReference type="PROSITE" id="PS50112"/>
    </source>
</evidence>
<evidence type="ECO:0000256" key="6">
    <source>
        <dbReference type="ARBA" id="ARBA00023012"/>
    </source>
</evidence>
<dbReference type="Gene3D" id="3.30.565.10">
    <property type="entry name" value="Histidine kinase-like ATPase, C-terminal domain"/>
    <property type="match status" value="1"/>
</dbReference>
<dbReference type="Pfam" id="PF08448">
    <property type="entry name" value="PAS_4"/>
    <property type="match status" value="1"/>
</dbReference>
<dbReference type="CDD" id="cd16922">
    <property type="entry name" value="HATPase_EvgS-ArcB-TorS-like"/>
    <property type="match status" value="1"/>
</dbReference>
<dbReference type="PROSITE" id="PS50112">
    <property type="entry name" value="PAS"/>
    <property type="match status" value="3"/>
</dbReference>
<feature type="domain" description="PAS" evidence="9">
    <location>
        <begin position="416"/>
        <end position="461"/>
    </location>
</feature>
<feature type="domain" description="PAS" evidence="9">
    <location>
        <begin position="152"/>
        <end position="202"/>
    </location>
</feature>
<dbReference type="AlphaFoldDB" id="D0MGR6"/>
<dbReference type="eggNOG" id="COG2205">
    <property type="taxonomic scope" value="Bacteria"/>
</dbReference>
<evidence type="ECO:0000313" key="11">
    <source>
        <dbReference type="EMBL" id="ACY49629.1"/>
    </source>
</evidence>
<dbReference type="PANTHER" id="PTHR43047">
    <property type="entry name" value="TWO-COMPONENT HISTIDINE PROTEIN KINASE"/>
    <property type="match status" value="1"/>
</dbReference>
<feature type="domain" description="Histidine kinase" evidence="8">
    <location>
        <begin position="560"/>
        <end position="780"/>
    </location>
</feature>
<evidence type="ECO:0000256" key="4">
    <source>
        <dbReference type="ARBA" id="ARBA00022679"/>
    </source>
</evidence>
<dbReference type="SUPFAM" id="SSF55781">
    <property type="entry name" value="GAF domain-like"/>
    <property type="match status" value="1"/>
</dbReference>
<dbReference type="Pfam" id="PF01590">
    <property type="entry name" value="GAF"/>
    <property type="match status" value="1"/>
</dbReference>
<dbReference type="InterPro" id="IPR036097">
    <property type="entry name" value="HisK_dim/P_sf"/>
</dbReference>
<dbReference type="CDD" id="cd00130">
    <property type="entry name" value="PAS"/>
    <property type="match status" value="3"/>
</dbReference>
<dbReference type="InterPro" id="IPR004358">
    <property type="entry name" value="Sig_transdc_His_kin-like_C"/>
</dbReference>
<evidence type="ECO:0000256" key="1">
    <source>
        <dbReference type="ARBA" id="ARBA00000085"/>
    </source>
</evidence>
<keyword evidence="5 11" id="KW-0418">Kinase</keyword>
<dbReference type="InterPro" id="IPR000700">
    <property type="entry name" value="PAS-assoc_C"/>
</dbReference>
<evidence type="ECO:0000313" key="12">
    <source>
        <dbReference type="Proteomes" id="UP000002221"/>
    </source>
</evidence>
<dbReference type="NCBIfam" id="TIGR00229">
    <property type="entry name" value="sensory_box"/>
    <property type="match status" value="3"/>
</dbReference>
<dbReference type="SMART" id="SM00065">
    <property type="entry name" value="GAF"/>
    <property type="match status" value="1"/>
</dbReference>
<accession>D0MGR6</accession>
<evidence type="ECO:0000256" key="5">
    <source>
        <dbReference type="ARBA" id="ARBA00022777"/>
    </source>
</evidence>
<dbReference type="InterPro" id="IPR029016">
    <property type="entry name" value="GAF-like_dom_sf"/>
</dbReference>
<dbReference type="InterPro" id="IPR003594">
    <property type="entry name" value="HATPase_dom"/>
</dbReference>
<dbReference type="Pfam" id="PF13426">
    <property type="entry name" value="PAS_9"/>
    <property type="match status" value="1"/>
</dbReference>
<dbReference type="Pfam" id="PF00512">
    <property type="entry name" value="HisKA"/>
    <property type="match status" value="1"/>
</dbReference>
<keyword evidence="12" id="KW-1185">Reference proteome</keyword>
<dbReference type="GO" id="GO:0006355">
    <property type="term" value="P:regulation of DNA-templated transcription"/>
    <property type="evidence" value="ECO:0007669"/>
    <property type="project" value="InterPro"/>
</dbReference>
<evidence type="ECO:0000256" key="2">
    <source>
        <dbReference type="ARBA" id="ARBA00012438"/>
    </source>
</evidence>
<dbReference type="CDD" id="cd00082">
    <property type="entry name" value="HisKA"/>
    <property type="match status" value="1"/>
</dbReference>
<feature type="domain" description="PAC" evidence="10">
    <location>
        <begin position="81"/>
        <end position="131"/>
    </location>
</feature>
<dbReference type="Pfam" id="PF00989">
    <property type="entry name" value="PAS"/>
    <property type="match status" value="1"/>
</dbReference>
<dbReference type="Proteomes" id="UP000002221">
    <property type="component" value="Chromosome"/>
</dbReference>
<dbReference type="InterPro" id="IPR003661">
    <property type="entry name" value="HisK_dim/P_dom"/>
</dbReference>
<dbReference type="Pfam" id="PF02518">
    <property type="entry name" value="HATPase_c"/>
    <property type="match status" value="1"/>
</dbReference>
<dbReference type="KEGG" id="rmr:Rmar_2759"/>
<feature type="domain" description="PAC" evidence="10">
    <location>
        <begin position="490"/>
        <end position="542"/>
    </location>
</feature>
<dbReference type="RefSeq" id="WP_012845239.1">
    <property type="nucleotide sequence ID" value="NC_013501.1"/>
</dbReference>
<dbReference type="InterPro" id="IPR005467">
    <property type="entry name" value="His_kinase_dom"/>
</dbReference>
<dbReference type="STRING" id="518766.Rmar_2759"/>
<dbReference type="SMART" id="SM00388">
    <property type="entry name" value="HisKA"/>
    <property type="match status" value="1"/>
</dbReference>
<keyword evidence="6" id="KW-0902">Two-component regulatory system</keyword>
<dbReference type="InterPro" id="IPR001610">
    <property type="entry name" value="PAC"/>
</dbReference>
<gene>
    <name evidence="11" type="ordered locus">Rmar_2759</name>
</gene>
<dbReference type="InterPro" id="IPR000014">
    <property type="entry name" value="PAS"/>
</dbReference>
<protein>
    <recommendedName>
        <fullName evidence="2">histidine kinase</fullName>
        <ecNumber evidence="2">2.7.13.3</ecNumber>
    </recommendedName>
</protein>
<dbReference type="EC" id="2.7.13.3" evidence="2"/>
<dbReference type="OrthoDB" id="9766459at2"/>
<evidence type="ECO:0000259" key="8">
    <source>
        <dbReference type="PROSITE" id="PS50109"/>
    </source>
</evidence>
<reference evidence="11 12" key="1">
    <citation type="journal article" date="2009" name="Stand. Genomic Sci.">
        <title>Complete genome sequence of Rhodothermus marinus type strain (R-10).</title>
        <authorList>
            <person name="Nolan M."/>
            <person name="Tindall B.J."/>
            <person name="Pomrenke H."/>
            <person name="Lapidus A."/>
            <person name="Copeland A."/>
            <person name="Glavina Del Rio T."/>
            <person name="Lucas S."/>
            <person name="Chen F."/>
            <person name="Tice H."/>
            <person name="Cheng J.F."/>
            <person name="Saunders E."/>
            <person name="Han C."/>
            <person name="Bruce D."/>
            <person name="Goodwin L."/>
            <person name="Chain P."/>
            <person name="Pitluck S."/>
            <person name="Ovchinikova G."/>
            <person name="Pati A."/>
            <person name="Ivanova N."/>
            <person name="Mavromatis K."/>
            <person name="Chen A."/>
            <person name="Palaniappan K."/>
            <person name="Land M."/>
            <person name="Hauser L."/>
            <person name="Chang Y.J."/>
            <person name="Jeffries C.D."/>
            <person name="Brettin T."/>
            <person name="Goker M."/>
            <person name="Bristow J."/>
            <person name="Eisen J.A."/>
            <person name="Markowitz V."/>
            <person name="Hugenholtz P."/>
            <person name="Kyrpides N.C."/>
            <person name="Klenk H.P."/>
            <person name="Detter J.C."/>
        </authorList>
    </citation>
    <scope>NUCLEOTIDE SEQUENCE [LARGE SCALE GENOMIC DNA]</scope>
    <source>
        <strain evidence="12">ATCC 43812 / DSM 4252 / R-10</strain>
    </source>
</reference>
<dbReference type="GO" id="GO:0000155">
    <property type="term" value="F:phosphorelay sensor kinase activity"/>
    <property type="evidence" value="ECO:0007669"/>
    <property type="project" value="InterPro"/>
</dbReference>
<dbReference type="PROSITE" id="PS50109">
    <property type="entry name" value="HIS_KIN"/>
    <property type="match status" value="1"/>
</dbReference>
<dbReference type="InterPro" id="IPR036890">
    <property type="entry name" value="HATPase_C_sf"/>
</dbReference>
<dbReference type="SUPFAM" id="SSF55785">
    <property type="entry name" value="PYP-like sensor domain (PAS domain)"/>
    <property type="match status" value="3"/>
</dbReference>
<dbReference type="PROSITE" id="PS50113">
    <property type="entry name" value="PAC"/>
    <property type="match status" value="2"/>
</dbReference>
<keyword evidence="3" id="KW-0597">Phosphoprotein</keyword>
<dbReference type="InterPro" id="IPR035965">
    <property type="entry name" value="PAS-like_dom_sf"/>
</dbReference>
<dbReference type="SMART" id="SM00091">
    <property type="entry name" value="PAS"/>
    <property type="match status" value="3"/>
</dbReference>
<evidence type="ECO:0000256" key="7">
    <source>
        <dbReference type="SAM" id="Coils"/>
    </source>
</evidence>
<keyword evidence="7" id="KW-0175">Coiled coil</keyword>